<dbReference type="SUPFAM" id="SSF53098">
    <property type="entry name" value="Ribonuclease H-like"/>
    <property type="match status" value="1"/>
</dbReference>
<name>H1XVG0_CALAY</name>
<dbReference type="PANTHER" id="PTHR46889">
    <property type="entry name" value="TRANSPOSASE INSF FOR INSERTION SEQUENCE IS3B-RELATED"/>
    <property type="match status" value="1"/>
</dbReference>
<dbReference type="eggNOG" id="COG2801">
    <property type="taxonomic scope" value="Bacteria"/>
</dbReference>
<dbReference type="InterPro" id="IPR036397">
    <property type="entry name" value="RNaseH_sf"/>
</dbReference>
<protein>
    <submittedName>
        <fullName evidence="2">Integrase catalytic region</fullName>
    </submittedName>
</protein>
<dbReference type="FunCoup" id="H1XVG0">
    <property type="interactions" value="67"/>
</dbReference>
<gene>
    <name evidence="2" type="ORF">Calab_2107</name>
</gene>
<dbReference type="Proteomes" id="UP000004671">
    <property type="component" value="Chromosome"/>
</dbReference>
<dbReference type="InterPro" id="IPR050900">
    <property type="entry name" value="Transposase_IS3/IS150/IS904"/>
</dbReference>
<dbReference type="RefSeq" id="WP_006928894.1">
    <property type="nucleotide sequence ID" value="NZ_CM001402.1"/>
</dbReference>
<dbReference type="STRING" id="880073.Cabys_884"/>
<dbReference type="AlphaFoldDB" id="H1XVG0"/>
<reference evidence="2 3" key="1">
    <citation type="submission" date="2011-09" db="EMBL/GenBank/DDBJ databases">
        <title>The permanent draft genome of Caldithrix abyssi DSM 13497.</title>
        <authorList>
            <consortium name="US DOE Joint Genome Institute (JGI-PGF)"/>
            <person name="Lucas S."/>
            <person name="Han J."/>
            <person name="Lapidus A."/>
            <person name="Bruce D."/>
            <person name="Goodwin L."/>
            <person name="Pitluck S."/>
            <person name="Peters L."/>
            <person name="Kyrpides N."/>
            <person name="Mavromatis K."/>
            <person name="Ivanova N."/>
            <person name="Mikhailova N."/>
            <person name="Chertkov O."/>
            <person name="Detter J.C."/>
            <person name="Tapia R."/>
            <person name="Han C."/>
            <person name="Land M."/>
            <person name="Hauser L."/>
            <person name="Markowitz V."/>
            <person name="Cheng J.-F."/>
            <person name="Hugenholtz P."/>
            <person name="Woyke T."/>
            <person name="Wu D."/>
            <person name="Spring S."/>
            <person name="Brambilla E."/>
            <person name="Klenk H.-P."/>
            <person name="Eisen J.A."/>
        </authorList>
    </citation>
    <scope>NUCLEOTIDE SEQUENCE [LARGE SCALE GENOMIC DNA]</scope>
    <source>
        <strain evidence="2 3">DSM 13497</strain>
    </source>
</reference>
<dbReference type="InterPro" id="IPR001584">
    <property type="entry name" value="Integrase_cat-core"/>
</dbReference>
<proteinExistence type="predicted"/>
<dbReference type="Pfam" id="PF13683">
    <property type="entry name" value="rve_3"/>
    <property type="match status" value="1"/>
</dbReference>
<accession>H1XVG0</accession>
<dbReference type="GO" id="GO:0015074">
    <property type="term" value="P:DNA integration"/>
    <property type="evidence" value="ECO:0007669"/>
    <property type="project" value="InterPro"/>
</dbReference>
<evidence type="ECO:0000259" key="1">
    <source>
        <dbReference type="PROSITE" id="PS50994"/>
    </source>
</evidence>
<dbReference type="InterPro" id="IPR048020">
    <property type="entry name" value="Transpos_IS3"/>
</dbReference>
<dbReference type="Gene3D" id="3.30.420.10">
    <property type="entry name" value="Ribonuclease H-like superfamily/Ribonuclease H"/>
    <property type="match status" value="1"/>
</dbReference>
<dbReference type="InterPro" id="IPR012337">
    <property type="entry name" value="RNaseH-like_sf"/>
</dbReference>
<evidence type="ECO:0000313" key="2">
    <source>
        <dbReference type="EMBL" id="EHO41718.1"/>
    </source>
</evidence>
<dbReference type="PANTHER" id="PTHR46889:SF4">
    <property type="entry name" value="TRANSPOSASE INSO FOR INSERTION SEQUENCE ELEMENT IS911B-RELATED"/>
    <property type="match status" value="1"/>
</dbReference>
<feature type="domain" description="Integrase catalytic" evidence="1">
    <location>
        <begin position="107"/>
        <end position="271"/>
    </location>
</feature>
<dbReference type="HOGENOM" id="CLU_027402_10_0_0"/>
<dbReference type="NCBIfam" id="NF033516">
    <property type="entry name" value="transpos_IS3"/>
    <property type="match status" value="1"/>
</dbReference>
<keyword evidence="3" id="KW-1185">Reference proteome</keyword>
<dbReference type="PROSITE" id="PS50994">
    <property type="entry name" value="INTEGRASE"/>
    <property type="match status" value="1"/>
</dbReference>
<evidence type="ECO:0000313" key="3">
    <source>
        <dbReference type="Proteomes" id="UP000004671"/>
    </source>
</evidence>
<sequence length="299" mass="35525">MRTNLKKRELIKWLRIPRSRYYDWKKRQGIPNHYNGQIPKSHWILPEEERLIVNYCSGRLIDGYRRETYKMIDENVVAVSPSTVYRVLKKHGLLNRWNPKKEPSRKGFIQPLRVHDHWHVDISYLNVLGTFLFLITVLDGASRYVVHHELRSSMTGYDVELTIEKALEKFPEARPRIISDNGSQFTGKEFKEYMKQKGLNHVRTSVAHPQSNGKLERFHGTIKQESIRKKSYVSIEDAREQINDYITYYNTKRLHSAIYYLTPEDVLLGRTEERLKKRQQKLDAARAYRLKLNQERNVA</sequence>
<dbReference type="GO" id="GO:0003676">
    <property type="term" value="F:nucleic acid binding"/>
    <property type="evidence" value="ECO:0007669"/>
    <property type="project" value="InterPro"/>
</dbReference>
<dbReference type="InParanoid" id="H1XVG0"/>
<dbReference type="EMBL" id="CM001402">
    <property type="protein sequence ID" value="EHO41718.1"/>
    <property type="molecule type" value="Genomic_DNA"/>
</dbReference>
<dbReference type="PaxDb" id="880073-Calab_2107"/>
<organism evidence="2 3">
    <name type="scientific">Caldithrix abyssi DSM 13497</name>
    <dbReference type="NCBI Taxonomy" id="880073"/>
    <lineage>
        <taxon>Bacteria</taxon>
        <taxon>Pseudomonadati</taxon>
        <taxon>Calditrichota</taxon>
        <taxon>Calditrichia</taxon>
        <taxon>Calditrichales</taxon>
        <taxon>Calditrichaceae</taxon>
        <taxon>Caldithrix</taxon>
    </lineage>
</organism>